<keyword evidence="1" id="KW-0472">Membrane</keyword>
<keyword evidence="1" id="KW-0812">Transmembrane</keyword>
<accession>A0A0G0N7L1</accession>
<evidence type="ECO:0000256" key="1">
    <source>
        <dbReference type="SAM" id="Phobius"/>
    </source>
</evidence>
<keyword evidence="1" id="KW-1133">Transmembrane helix</keyword>
<dbReference type="Proteomes" id="UP000034665">
    <property type="component" value="Unassembled WGS sequence"/>
</dbReference>
<protein>
    <submittedName>
        <fullName evidence="2">Uncharacterized protein</fullName>
    </submittedName>
</protein>
<comment type="caution">
    <text evidence="2">The sequence shown here is derived from an EMBL/GenBank/DDBJ whole genome shotgun (WGS) entry which is preliminary data.</text>
</comment>
<organism evidence="2 3">
    <name type="scientific">Candidatus Wolfebacteria bacterium GW2011_GWC2_39_22</name>
    <dbReference type="NCBI Taxonomy" id="1619013"/>
    <lineage>
        <taxon>Bacteria</taxon>
        <taxon>Candidatus Wolfeibacteriota</taxon>
    </lineage>
</organism>
<sequence>MTKKNYIIIAVVILVAIIGFVWWSDMKKAEAPEPQESAMPIDTTDAIQEDLADINIGDIDEEFKDVDAAINEL</sequence>
<proteinExistence type="predicted"/>
<reference evidence="2 3" key="1">
    <citation type="journal article" date="2015" name="Nature">
        <title>rRNA introns, odd ribosomes, and small enigmatic genomes across a large radiation of phyla.</title>
        <authorList>
            <person name="Brown C.T."/>
            <person name="Hug L.A."/>
            <person name="Thomas B.C."/>
            <person name="Sharon I."/>
            <person name="Castelle C.J."/>
            <person name="Singh A."/>
            <person name="Wilkins M.J."/>
            <person name="Williams K.H."/>
            <person name="Banfield J.F."/>
        </authorList>
    </citation>
    <scope>NUCLEOTIDE SEQUENCE [LARGE SCALE GENOMIC DNA]</scope>
</reference>
<name>A0A0G0N7L1_9BACT</name>
<feature type="transmembrane region" description="Helical" evidence="1">
    <location>
        <begin position="6"/>
        <end position="23"/>
    </location>
</feature>
<dbReference type="AlphaFoldDB" id="A0A0G0N7L1"/>
<evidence type="ECO:0000313" key="3">
    <source>
        <dbReference type="Proteomes" id="UP000034665"/>
    </source>
</evidence>
<evidence type="ECO:0000313" key="2">
    <source>
        <dbReference type="EMBL" id="KKR12129.1"/>
    </source>
</evidence>
<dbReference type="EMBL" id="LBWR01000003">
    <property type="protein sequence ID" value="KKR12129.1"/>
    <property type="molecule type" value="Genomic_DNA"/>
</dbReference>
<gene>
    <name evidence="2" type="ORF">UT41_C0003G0056</name>
</gene>
<dbReference type="STRING" id="1619013.UT41_C0003G0056"/>